<gene>
    <name evidence="1" type="ORF">SLEP1_g37063</name>
</gene>
<accession>A0AAV5KU61</accession>
<evidence type="ECO:0000313" key="1">
    <source>
        <dbReference type="EMBL" id="GKV27953.1"/>
    </source>
</evidence>
<dbReference type="EMBL" id="BPVZ01000077">
    <property type="protein sequence ID" value="GKV27953.1"/>
    <property type="molecule type" value="Genomic_DNA"/>
</dbReference>
<keyword evidence="2" id="KW-1185">Reference proteome</keyword>
<name>A0AAV5KU61_9ROSI</name>
<protein>
    <submittedName>
        <fullName evidence="1">Uncharacterized protein</fullName>
    </submittedName>
</protein>
<dbReference type="AlphaFoldDB" id="A0AAV5KU61"/>
<evidence type="ECO:0000313" key="2">
    <source>
        <dbReference type="Proteomes" id="UP001054252"/>
    </source>
</evidence>
<reference evidence="1 2" key="1">
    <citation type="journal article" date="2021" name="Commun. Biol.">
        <title>The genome of Shorea leprosula (Dipterocarpaceae) highlights the ecological relevance of drought in aseasonal tropical rainforests.</title>
        <authorList>
            <person name="Ng K.K.S."/>
            <person name="Kobayashi M.J."/>
            <person name="Fawcett J.A."/>
            <person name="Hatakeyama M."/>
            <person name="Paape T."/>
            <person name="Ng C.H."/>
            <person name="Ang C.C."/>
            <person name="Tnah L.H."/>
            <person name="Lee C.T."/>
            <person name="Nishiyama T."/>
            <person name="Sese J."/>
            <person name="O'Brien M.J."/>
            <person name="Copetti D."/>
            <person name="Mohd Noor M.I."/>
            <person name="Ong R.C."/>
            <person name="Putra M."/>
            <person name="Sireger I.Z."/>
            <person name="Indrioko S."/>
            <person name="Kosugi Y."/>
            <person name="Izuno A."/>
            <person name="Isagi Y."/>
            <person name="Lee S.L."/>
            <person name="Shimizu K.K."/>
        </authorList>
    </citation>
    <scope>NUCLEOTIDE SEQUENCE [LARGE SCALE GENOMIC DNA]</scope>
    <source>
        <strain evidence="1">214</strain>
    </source>
</reference>
<organism evidence="1 2">
    <name type="scientific">Rubroshorea leprosula</name>
    <dbReference type="NCBI Taxonomy" id="152421"/>
    <lineage>
        <taxon>Eukaryota</taxon>
        <taxon>Viridiplantae</taxon>
        <taxon>Streptophyta</taxon>
        <taxon>Embryophyta</taxon>
        <taxon>Tracheophyta</taxon>
        <taxon>Spermatophyta</taxon>
        <taxon>Magnoliopsida</taxon>
        <taxon>eudicotyledons</taxon>
        <taxon>Gunneridae</taxon>
        <taxon>Pentapetalae</taxon>
        <taxon>rosids</taxon>
        <taxon>malvids</taxon>
        <taxon>Malvales</taxon>
        <taxon>Dipterocarpaceae</taxon>
        <taxon>Rubroshorea</taxon>
    </lineage>
</organism>
<dbReference type="Proteomes" id="UP001054252">
    <property type="component" value="Unassembled WGS sequence"/>
</dbReference>
<comment type="caution">
    <text evidence="1">The sequence shown here is derived from an EMBL/GenBank/DDBJ whole genome shotgun (WGS) entry which is preliminary data.</text>
</comment>
<proteinExistence type="predicted"/>
<sequence>MRVATRFVSPVKLHHVNYKPRLRSCYKELELLCLSFSV</sequence>